<dbReference type="Pfam" id="PF00535">
    <property type="entry name" value="Glycos_transf_2"/>
    <property type="match status" value="1"/>
</dbReference>
<dbReference type="PANTHER" id="PTHR46401">
    <property type="entry name" value="GLYCOSYLTRANSFERASE WBBK-RELATED"/>
    <property type="match status" value="1"/>
</dbReference>
<feature type="domain" description="Glycosyltransferase 2-like" evidence="3">
    <location>
        <begin position="12"/>
        <end position="128"/>
    </location>
</feature>
<dbReference type="AlphaFoldDB" id="A0A4S4A005"/>
<evidence type="ECO:0000259" key="3">
    <source>
        <dbReference type="Pfam" id="PF00535"/>
    </source>
</evidence>
<sequence>MSESPKISALAIIRNEEDNIRAYLRNMAFADEIIVVDSYSSDATLDIIRSEFPQVRIVQRPFDDFSRQRNFAIDLATNDWVTFFDADERVTENGIRELLELVASHPEEVAFWVKRAFYYAEKPMFYGGQNQDRAIRLFRKSKCRYSHKLVHEQLIVNGKTGILKEIIHHYSFKNKADFLGKRLQYSQLRAQELYQKNTKPTAFHFYIKPAFRFFKHYIIEFGFLNGSQGVSLAKIMSQHVYMRYVYLQQLLRNENRNPGNLTIGYEAKRVFHNQTGLGNYSRDLVRILNRFYPENNYLLYNPKPAKKQLFTSDSDTIIEKRPTNWFNRKFYNIWRQRTIISDLKKDGVQLFHGLSGELPSGLQKAGIKSTVTIHDLIFMRYPEFYSFFDRKIHFYKFKKAAQSADTVIAISEQTKKDIVQYLKIPESKIEVIYQGCQQVFKETYTDQEKKAVIEKYKLPEQFVLNVGTIETRKNVLAAVKAIRNIDTKLVIIGGETAYTQTVKNYIQEHQMDDKVLFLKGLNSRELAMVYQLATVFIYPSLFEGFGIPIIEALYSKTPVITTNSGVFPEAGGPDSLYVDPNDSADIQSKIELLLRDPDLRDEITEKGYMFVQKFNDDAIANRIMTLYKSL</sequence>
<dbReference type="InterPro" id="IPR001173">
    <property type="entry name" value="Glyco_trans_2-like"/>
</dbReference>
<dbReference type="CDD" id="cd02511">
    <property type="entry name" value="Beta4Glucosyltransferase"/>
    <property type="match status" value="1"/>
</dbReference>
<reference evidence="5 6" key="1">
    <citation type="submission" date="2019-04" db="EMBL/GenBank/DDBJ databases">
        <title>Flavobacterium sp. nov. isolated from construction timber.</title>
        <authorList>
            <person name="Lin S.-Y."/>
            <person name="Chang C.-T."/>
            <person name="Young C.-C."/>
        </authorList>
    </citation>
    <scope>NUCLEOTIDE SEQUENCE [LARGE SCALE GENOMIC DNA]</scope>
    <source>
        <strain evidence="5 6">CC-CTC003</strain>
    </source>
</reference>
<dbReference type="CDD" id="cd03809">
    <property type="entry name" value="GT4_MtfB-like"/>
    <property type="match status" value="1"/>
</dbReference>
<dbReference type="InterPro" id="IPR001296">
    <property type="entry name" value="Glyco_trans_1"/>
</dbReference>
<dbReference type="SUPFAM" id="SSF53756">
    <property type="entry name" value="UDP-Glycosyltransferase/glycogen phosphorylase"/>
    <property type="match status" value="1"/>
</dbReference>
<evidence type="ECO:0000259" key="4">
    <source>
        <dbReference type="Pfam" id="PF13439"/>
    </source>
</evidence>
<dbReference type="SUPFAM" id="SSF53448">
    <property type="entry name" value="Nucleotide-diphospho-sugar transferases"/>
    <property type="match status" value="1"/>
</dbReference>
<evidence type="ECO:0000313" key="5">
    <source>
        <dbReference type="EMBL" id="THF51613.1"/>
    </source>
</evidence>
<evidence type="ECO:0000256" key="1">
    <source>
        <dbReference type="ARBA" id="ARBA00022679"/>
    </source>
</evidence>
<keyword evidence="1 5" id="KW-0808">Transferase</keyword>
<organism evidence="5 6">
    <name type="scientific">Flavobacterium supellecticarium</name>
    <dbReference type="NCBI Taxonomy" id="2565924"/>
    <lineage>
        <taxon>Bacteria</taxon>
        <taxon>Pseudomonadati</taxon>
        <taxon>Bacteroidota</taxon>
        <taxon>Flavobacteriia</taxon>
        <taxon>Flavobacteriales</taxon>
        <taxon>Flavobacteriaceae</taxon>
        <taxon>Flavobacterium</taxon>
    </lineage>
</organism>
<evidence type="ECO:0000259" key="2">
    <source>
        <dbReference type="Pfam" id="PF00534"/>
    </source>
</evidence>
<dbReference type="InterPro" id="IPR029044">
    <property type="entry name" value="Nucleotide-diphossugar_trans"/>
</dbReference>
<accession>A0A4S4A005</accession>
<dbReference type="Gene3D" id="3.40.50.2000">
    <property type="entry name" value="Glycogen Phosphorylase B"/>
    <property type="match status" value="2"/>
</dbReference>
<dbReference type="EMBL" id="SSNZ01000002">
    <property type="protein sequence ID" value="THF51613.1"/>
    <property type="molecule type" value="Genomic_DNA"/>
</dbReference>
<evidence type="ECO:0000313" key="6">
    <source>
        <dbReference type="Proteomes" id="UP000307507"/>
    </source>
</evidence>
<dbReference type="PANTHER" id="PTHR46401:SF2">
    <property type="entry name" value="GLYCOSYLTRANSFERASE WBBK-RELATED"/>
    <property type="match status" value="1"/>
</dbReference>
<proteinExistence type="predicted"/>
<feature type="domain" description="Glycosyl transferase family 1" evidence="2">
    <location>
        <begin position="452"/>
        <end position="608"/>
    </location>
</feature>
<dbReference type="Gene3D" id="3.90.550.10">
    <property type="entry name" value="Spore Coat Polysaccharide Biosynthesis Protein SpsA, Chain A"/>
    <property type="match status" value="1"/>
</dbReference>
<dbReference type="Pfam" id="PF13439">
    <property type="entry name" value="Glyco_transf_4"/>
    <property type="match status" value="1"/>
</dbReference>
<gene>
    <name evidence="5" type="ORF">E6C50_07565</name>
</gene>
<protein>
    <submittedName>
        <fullName evidence="5">Glycosyltransferase</fullName>
    </submittedName>
</protein>
<dbReference type="Pfam" id="PF00534">
    <property type="entry name" value="Glycos_transf_1"/>
    <property type="match status" value="1"/>
</dbReference>
<feature type="domain" description="Glycosyltransferase subfamily 4-like N-terminal" evidence="4">
    <location>
        <begin position="316"/>
        <end position="435"/>
    </location>
</feature>
<dbReference type="OrthoDB" id="9801609at2"/>
<dbReference type="InterPro" id="IPR028098">
    <property type="entry name" value="Glyco_trans_4-like_N"/>
</dbReference>
<dbReference type="GO" id="GO:0016757">
    <property type="term" value="F:glycosyltransferase activity"/>
    <property type="evidence" value="ECO:0007669"/>
    <property type="project" value="InterPro"/>
</dbReference>
<dbReference type="RefSeq" id="WP_136402597.1">
    <property type="nucleotide sequence ID" value="NZ_SSNZ01000002.1"/>
</dbReference>
<comment type="caution">
    <text evidence="5">The sequence shown here is derived from an EMBL/GenBank/DDBJ whole genome shotgun (WGS) entry which is preliminary data.</text>
</comment>
<name>A0A4S4A005_9FLAO</name>
<dbReference type="Proteomes" id="UP000307507">
    <property type="component" value="Unassembled WGS sequence"/>
</dbReference>
<dbReference type="GO" id="GO:0009103">
    <property type="term" value="P:lipopolysaccharide biosynthetic process"/>
    <property type="evidence" value="ECO:0007669"/>
    <property type="project" value="TreeGrafter"/>
</dbReference>
<keyword evidence="6" id="KW-1185">Reference proteome</keyword>